<dbReference type="OrthoDB" id="5507614at2"/>
<gene>
    <name evidence="5" type="ORF">FHE74_05305</name>
</gene>
<dbReference type="InterPro" id="IPR044666">
    <property type="entry name" value="Cyclophilin_A-like"/>
</dbReference>
<dbReference type="Pfam" id="PF00160">
    <property type="entry name" value="Pro_isomerase"/>
    <property type="match status" value="1"/>
</dbReference>
<dbReference type="CDD" id="cd00317">
    <property type="entry name" value="cyclophilin"/>
    <property type="match status" value="1"/>
</dbReference>
<evidence type="ECO:0000313" key="5">
    <source>
        <dbReference type="EMBL" id="TNL97754.1"/>
    </source>
</evidence>
<dbReference type="InterPro" id="IPR002130">
    <property type="entry name" value="Cyclophilin-type_PPIase_dom"/>
</dbReference>
<evidence type="ECO:0000256" key="1">
    <source>
        <dbReference type="ARBA" id="ARBA00002388"/>
    </source>
</evidence>
<comment type="caution">
    <text evidence="5">The sequence shown here is derived from an EMBL/GenBank/DDBJ whole genome shotgun (WGS) entry which is preliminary data.</text>
</comment>
<dbReference type="Proteomes" id="UP000312032">
    <property type="component" value="Unassembled WGS sequence"/>
</dbReference>
<feature type="domain" description="PPIase cyclophilin-type" evidence="4">
    <location>
        <begin position="130"/>
        <end position="284"/>
    </location>
</feature>
<reference evidence="5 6" key="1">
    <citation type="submission" date="2019-06" db="EMBL/GenBank/DDBJ databases">
        <authorList>
            <person name="Li J."/>
        </authorList>
    </citation>
    <scope>NUCLEOTIDE SEQUENCE [LARGE SCALE GENOMIC DNA]</scope>
    <source>
        <strain evidence="5 6">LMG 28165</strain>
    </source>
</reference>
<dbReference type="Gene3D" id="2.40.100.10">
    <property type="entry name" value="Cyclophilin-like"/>
    <property type="match status" value="1"/>
</dbReference>
<evidence type="ECO:0000313" key="6">
    <source>
        <dbReference type="Proteomes" id="UP000312032"/>
    </source>
</evidence>
<dbReference type="PROSITE" id="PS50072">
    <property type="entry name" value="CSA_PPIASE_2"/>
    <property type="match status" value="1"/>
</dbReference>
<evidence type="ECO:0000256" key="2">
    <source>
        <dbReference type="SAM" id="MobiDB-lite"/>
    </source>
</evidence>
<evidence type="ECO:0000256" key="3">
    <source>
        <dbReference type="SAM" id="Phobius"/>
    </source>
</evidence>
<protein>
    <submittedName>
        <fullName evidence="5">Peptidylprolyl isomerase</fullName>
    </submittedName>
</protein>
<organism evidence="5 6">
    <name type="scientific">Corynebacterium tapiri</name>
    <dbReference type="NCBI Taxonomy" id="1448266"/>
    <lineage>
        <taxon>Bacteria</taxon>
        <taxon>Bacillati</taxon>
        <taxon>Actinomycetota</taxon>
        <taxon>Actinomycetes</taxon>
        <taxon>Mycobacteriales</taxon>
        <taxon>Corynebacteriaceae</taxon>
        <taxon>Corynebacterium</taxon>
    </lineage>
</organism>
<dbReference type="RefSeq" id="WP_139465469.1">
    <property type="nucleotide sequence ID" value="NZ_VDHJ01000006.1"/>
</dbReference>
<feature type="transmembrane region" description="Helical" evidence="3">
    <location>
        <begin position="31"/>
        <end position="52"/>
    </location>
</feature>
<dbReference type="PANTHER" id="PTHR45625">
    <property type="entry name" value="PEPTIDYL-PROLYL CIS-TRANS ISOMERASE-RELATED"/>
    <property type="match status" value="1"/>
</dbReference>
<keyword evidence="5" id="KW-0413">Isomerase</keyword>
<dbReference type="PANTHER" id="PTHR45625:SF3">
    <property type="entry name" value="PEPTIDYL-PROLYL CIS-TRANS ISOMERASE B-RELATED"/>
    <property type="match status" value="1"/>
</dbReference>
<accession>A0A5C4U4T5</accession>
<feature type="region of interest" description="Disordered" evidence="2">
    <location>
        <begin position="1"/>
        <end position="31"/>
    </location>
</feature>
<dbReference type="InterPro" id="IPR029000">
    <property type="entry name" value="Cyclophilin-like_dom_sf"/>
</dbReference>
<name>A0A5C4U4T5_9CORY</name>
<dbReference type="SUPFAM" id="SSF50891">
    <property type="entry name" value="Cyclophilin-like"/>
    <property type="match status" value="1"/>
</dbReference>
<keyword evidence="6" id="KW-1185">Reference proteome</keyword>
<dbReference type="GO" id="GO:0003755">
    <property type="term" value="F:peptidyl-prolyl cis-trans isomerase activity"/>
    <property type="evidence" value="ECO:0007669"/>
    <property type="project" value="InterPro"/>
</dbReference>
<dbReference type="EMBL" id="VDHJ01000006">
    <property type="protein sequence ID" value="TNL97754.1"/>
    <property type="molecule type" value="Genomic_DNA"/>
</dbReference>
<sequence>MTTNKERGDAALDKLNSELKARERKQKRRPAAIAGASAVALLAIAGGITFVATRDGNEATTAQDSSTAASTSADNSQYEPIALKRNQPLPETVTCTYEKSGEDANGATVPPSENVAATGTTTVTLKTNQGEIPMELDRSVSPCTVNAIEHLAKEGYYNNTNCHRITTEGIYVLQCGDPTGTGSGGPGFSFANEYPTDETPQEQLSSPRLYERGTIAMANSGPDTNGSQFFLNYQDSPLPPAYTYFGTITEEGLKTLDGIADKGVSGGASDGQPAEQVIIETAEVA</sequence>
<proteinExistence type="predicted"/>
<keyword evidence="3" id="KW-0472">Membrane</keyword>
<dbReference type="AlphaFoldDB" id="A0A5C4U4T5"/>
<evidence type="ECO:0000259" key="4">
    <source>
        <dbReference type="PROSITE" id="PS50072"/>
    </source>
</evidence>
<keyword evidence="3" id="KW-0812">Transmembrane</keyword>
<comment type="function">
    <text evidence="1">PPIases accelerate the folding of proteins. It catalyzes the cis-trans isomerization of proline imidic peptide bonds in oligopeptides.</text>
</comment>
<feature type="compositionally biased region" description="Basic and acidic residues" evidence="2">
    <location>
        <begin position="1"/>
        <end position="21"/>
    </location>
</feature>
<keyword evidence="3" id="KW-1133">Transmembrane helix</keyword>